<gene>
    <name evidence="2" type="primary">LOC108268636</name>
</gene>
<sequence>MPQSFAMVTAEWVGVADSAQPMSPSQGRVAVVIRPQLTQWMLKHIADKSDFFKLVELEIQELLSKFGYDGDNTPVICGSALCALEVLTKRDWGRGESV</sequence>
<keyword evidence="1" id="KW-1185">Reference proteome</keyword>
<dbReference type="KEGG" id="ipu:108268636"/>
<dbReference type="Proteomes" id="UP000221080">
    <property type="component" value="Chromosome 8"/>
</dbReference>
<dbReference type="AlphaFoldDB" id="A0A9F7RK08"/>
<name>A0A9F7RK08_ICTPU</name>
<dbReference type="RefSeq" id="XP_053538241.1">
    <property type="nucleotide sequence ID" value="XM_053682266.1"/>
</dbReference>
<accession>A0A9F7RK08</accession>
<reference evidence="1" key="1">
    <citation type="journal article" date="2016" name="Nat. Commun.">
        <title>The channel catfish genome sequence provides insights into the evolution of scale formation in teleosts.</title>
        <authorList>
            <person name="Liu Z."/>
            <person name="Liu S."/>
            <person name="Yao J."/>
            <person name="Bao L."/>
            <person name="Zhang J."/>
            <person name="Li Y."/>
            <person name="Jiang C."/>
            <person name="Sun L."/>
            <person name="Wang R."/>
            <person name="Zhang Y."/>
            <person name="Zhou T."/>
            <person name="Zeng Q."/>
            <person name="Fu Q."/>
            <person name="Gao S."/>
            <person name="Li N."/>
            <person name="Koren S."/>
            <person name="Jiang Y."/>
            <person name="Zimin A."/>
            <person name="Xu P."/>
            <person name="Phillippy A.M."/>
            <person name="Geng X."/>
            <person name="Song L."/>
            <person name="Sun F."/>
            <person name="Li C."/>
            <person name="Wang X."/>
            <person name="Chen A."/>
            <person name="Jin Y."/>
            <person name="Yuan Z."/>
            <person name="Yang Y."/>
            <person name="Tan S."/>
            <person name="Peatman E."/>
            <person name="Lu J."/>
            <person name="Qin Z."/>
            <person name="Dunham R."/>
            <person name="Li Z."/>
            <person name="Sonstegard T."/>
            <person name="Feng J."/>
            <person name="Danzmann R.G."/>
            <person name="Schroeder S."/>
            <person name="Scheffler B."/>
            <person name="Duke M.V."/>
            <person name="Ballard L."/>
            <person name="Kucuktas H."/>
            <person name="Kaltenboeck L."/>
            <person name="Liu H."/>
            <person name="Armbruster J."/>
            <person name="Xie Y."/>
            <person name="Kirby M.L."/>
            <person name="Tian Y."/>
            <person name="Flanagan M.E."/>
            <person name="Mu W."/>
            <person name="Waldbieser G.C."/>
        </authorList>
    </citation>
    <scope>NUCLEOTIDE SEQUENCE [LARGE SCALE GENOMIC DNA]</scope>
    <source>
        <strain evidence="1">SDA103</strain>
    </source>
</reference>
<dbReference type="GeneID" id="108268636"/>
<evidence type="ECO:0000313" key="1">
    <source>
        <dbReference type="Proteomes" id="UP000221080"/>
    </source>
</evidence>
<evidence type="ECO:0000313" key="2">
    <source>
        <dbReference type="RefSeq" id="XP_053538241.1"/>
    </source>
</evidence>
<proteinExistence type="predicted"/>
<organism evidence="1 2">
    <name type="scientific">Ictalurus punctatus</name>
    <name type="common">Channel catfish</name>
    <name type="synonym">Silurus punctatus</name>
    <dbReference type="NCBI Taxonomy" id="7998"/>
    <lineage>
        <taxon>Eukaryota</taxon>
        <taxon>Metazoa</taxon>
        <taxon>Chordata</taxon>
        <taxon>Craniata</taxon>
        <taxon>Vertebrata</taxon>
        <taxon>Euteleostomi</taxon>
        <taxon>Actinopterygii</taxon>
        <taxon>Neopterygii</taxon>
        <taxon>Teleostei</taxon>
        <taxon>Ostariophysi</taxon>
        <taxon>Siluriformes</taxon>
        <taxon>Ictaluridae</taxon>
        <taxon>Ictalurus</taxon>
    </lineage>
</organism>
<reference evidence="2" key="2">
    <citation type="submission" date="2025-08" db="UniProtKB">
        <authorList>
            <consortium name="RefSeq"/>
        </authorList>
    </citation>
    <scope>IDENTIFICATION</scope>
    <source>
        <tissue evidence="2">Blood</tissue>
    </source>
</reference>
<protein>
    <submittedName>
        <fullName evidence="2">Elongation factor Tu-like</fullName>
    </submittedName>
</protein>
<dbReference type="OrthoDB" id="2067at2759"/>